<evidence type="ECO:0000256" key="1">
    <source>
        <dbReference type="ARBA" id="ARBA00000085"/>
    </source>
</evidence>
<dbReference type="PANTHER" id="PTHR24421">
    <property type="entry name" value="NITRATE/NITRITE SENSOR PROTEIN NARX-RELATED"/>
    <property type="match status" value="1"/>
</dbReference>
<feature type="domain" description="Histidine kinase" evidence="25">
    <location>
        <begin position="147"/>
        <end position="337"/>
    </location>
</feature>
<dbReference type="Gene3D" id="6.10.340.10">
    <property type="match status" value="1"/>
</dbReference>
<evidence type="ECO:0000313" key="28">
    <source>
        <dbReference type="Proteomes" id="UP000293142"/>
    </source>
</evidence>
<evidence type="ECO:0000259" key="26">
    <source>
        <dbReference type="PROSITE" id="PS50885"/>
    </source>
</evidence>
<dbReference type="Gene3D" id="3.30.565.10">
    <property type="entry name" value="Histidine kinase-like ATPase, C-terminal domain"/>
    <property type="match status" value="1"/>
</dbReference>
<dbReference type="Pfam" id="PF02518">
    <property type="entry name" value="HATPase_c"/>
    <property type="match status" value="1"/>
</dbReference>
<dbReference type="InterPro" id="IPR005467">
    <property type="entry name" value="His_kinase_dom"/>
</dbReference>
<dbReference type="GO" id="GO:0005524">
    <property type="term" value="F:ATP binding"/>
    <property type="evidence" value="ECO:0007669"/>
    <property type="project" value="UniProtKB-KW"/>
</dbReference>
<evidence type="ECO:0000256" key="7">
    <source>
        <dbReference type="ARBA" id="ARBA00022475"/>
    </source>
</evidence>
<feature type="transmembrane region" description="Helical" evidence="24">
    <location>
        <begin position="12"/>
        <end position="32"/>
    </location>
</feature>
<evidence type="ECO:0000259" key="25">
    <source>
        <dbReference type="PROSITE" id="PS50109"/>
    </source>
</evidence>
<feature type="transmembrane region" description="Helical" evidence="24">
    <location>
        <begin position="44"/>
        <end position="64"/>
    </location>
</feature>
<evidence type="ECO:0000256" key="23">
    <source>
        <dbReference type="ARBA" id="ARBA00030800"/>
    </source>
</evidence>
<dbReference type="GO" id="GO:0000155">
    <property type="term" value="F:phosphorelay sensor kinase activity"/>
    <property type="evidence" value="ECO:0007669"/>
    <property type="project" value="InterPro"/>
</dbReference>
<dbReference type="SMART" id="SM00304">
    <property type="entry name" value="HAMP"/>
    <property type="match status" value="1"/>
</dbReference>
<dbReference type="AlphaFoldDB" id="A0A4Q9DGU5"/>
<evidence type="ECO:0000256" key="8">
    <source>
        <dbReference type="ARBA" id="ARBA00022485"/>
    </source>
</evidence>
<keyword evidence="10" id="KW-0597">Phosphoprotein</keyword>
<dbReference type="CDD" id="cd06225">
    <property type="entry name" value="HAMP"/>
    <property type="match status" value="1"/>
</dbReference>
<dbReference type="InterPro" id="IPR003660">
    <property type="entry name" value="HAMP_dom"/>
</dbReference>
<evidence type="ECO:0000256" key="5">
    <source>
        <dbReference type="ARBA" id="ARBA00012438"/>
    </source>
</evidence>
<keyword evidence="13" id="KW-0479">Metal-binding</keyword>
<keyword evidence="19" id="KW-0902">Two-component regulatory system</keyword>
<keyword evidence="17 24" id="KW-1133">Transmembrane helix</keyword>
<keyword evidence="7" id="KW-1003">Cell membrane</keyword>
<keyword evidence="21 24" id="KW-0472">Membrane</keyword>
<dbReference type="PROSITE" id="PS50885">
    <property type="entry name" value="HAMP"/>
    <property type="match status" value="1"/>
</dbReference>
<comment type="function">
    <text evidence="22">Member of the two-component regulatory system NreB/NreC involved in the control of dissimilatory nitrate/nitrite reduction in response to oxygen. NreB functions as a direct oxygen sensor histidine kinase which is autophosphorylated, in the absence of oxygen, probably at the conserved histidine residue, and transfers its phosphate group probably to a conserved aspartate residue of NreC. NreB/NreC activates the expression of the nitrate (narGHJI) and nitrite (nir) reductase operons, as well as the putative nitrate transporter gene narT.</text>
</comment>
<name>A0A4Q9DGU5_9BACL</name>
<evidence type="ECO:0000256" key="17">
    <source>
        <dbReference type="ARBA" id="ARBA00022989"/>
    </source>
</evidence>
<gene>
    <name evidence="27" type="ORF">EYB31_34135</name>
</gene>
<comment type="caution">
    <text evidence="27">The sequence shown here is derived from an EMBL/GenBank/DDBJ whole genome shotgun (WGS) entry which is preliminary data.</text>
</comment>
<dbReference type="Pfam" id="PF07730">
    <property type="entry name" value="HisKA_3"/>
    <property type="match status" value="1"/>
</dbReference>
<organism evidence="27 28">
    <name type="scientific">Paenibacillus thalictri</name>
    <dbReference type="NCBI Taxonomy" id="2527873"/>
    <lineage>
        <taxon>Bacteria</taxon>
        <taxon>Bacillati</taxon>
        <taxon>Bacillota</taxon>
        <taxon>Bacilli</taxon>
        <taxon>Bacillales</taxon>
        <taxon>Paenibacillaceae</taxon>
        <taxon>Paenibacillus</taxon>
    </lineage>
</organism>
<evidence type="ECO:0000256" key="2">
    <source>
        <dbReference type="ARBA" id="ARBA00001966"/>
    </source>
</evidence>
<dbReference type="EMBL" id="SIRE01000034">
    <property type="protein sequence ID" value="TBL70053.1"/>
    <property type="molecule type" value="Genomic_DNA"/>
</dbReference>
<accession>A0A4Q9DGU5</accession>
<evidence type="ECO:0000256" key="3">
    <source>
        <dbReference type="ARBA" id="ARBA00004496"/>
    </source>
</evidence>
<evidence type="ECO:0000256" key="24">
    <source>
        <dbReference type="SAM" id="Phobius"/>
    </source>
</evidence>
<reference evidence="27 28" key="1">
    <citation type="submission" date="2019-02" db="EMBL/GenBank/DDBJ databases">
        <title>Paenibacillus sp. nov., isolated from surface-sterilized tissue of Thalictrum simplex L.</title>
        <authorList>
            <person name="Tuo L."/>
        </authorList>
    </citation>
    <scope>NUCLEOTIDE SEQUENCE [LARGE SCALE GENOMIC DNA]</scope>
    <source>
        <strain evidence="27 28">N2SHLJ1</strain>
    </source>
</reference>
<evidence type="ECO:0000256" key="20">
    <source>
        <dbReference type="ARBA" id="ARBA00023014"/>
    </source>
</evidence>
<evidence type="ECO:0000256" key="4">
    <source>
        <dbReference type="ARBA" id="ARBA00004651"/>
    </source>
</evidence>
<evidence type="ECO:0000256" key="11">
    <source>
        <dbReference type="ARBA" id="ARBA00022679"/>
    </source>
</evidence>
<comment type="cofactor">
    <cofactor evidence="2">
        <name>[4Fe-4S] cluster</name>
        <dbReference type="ChEBI" id="CHEBI:49883"/>
    </cofactor>
</comment>
<dbReference type="GO" id="GO:0005886">
    <property type="term" value="C:plasma membrane"/>
    <property type="evidence" value="ECO:0007669"/>
    <property type="project" value="UniProtKB-SubCell"/>
</dbReference>
<protein>
    <recommendedName>
        <fullName evidence="6">Oxygen sensor histidine kinase NreB</fullName>
        <ecNumber evidence="5">2.7.13.3</ecNumber>
    </recommendedName>
    <alternativeName>
        <fullName evidence="23">Nitrogen regulation protein B</fullName>
    </alternativeName>
</protein>
<dbReference type="SMART" id="SM00387">
    <property type="entry name" value="HATPase_c"/>
    <property type="match status" value="1"/>
</dbReference>
<evidence type="ECO:0000256" key="19">
    <source>
        <dbReference type="ARBA" id="ARBA00023012"/>
    </source>
</evidence>
<dbReference type="PANTHER" id="PTHR24421:SF37">
    <property type="entry name" value="SENSOR HISTIDINE KINASE NARS"/>
    <property type="match status" value="1"/>
</dbReference>
<dbReference type="InterPro" id="IPR036890">
    <property type="entry name" value="HATPase_C_sf"/>
</dbReference>
<dbReference type="GO" id="GO:0051539">
    <property type="term" value="F:4 iron, 4 sulfur cluster binding"/>
    <property type="evidence" value="ECO:0007669"/>
    <property type="project" value="UniProtKB-KW"/>
</dbReference>
<keyword evidence="15 27" id="KW-0418">Kinase</keyword>
<dbReference type="InterPro" id="IPR050482">
    <property type="entry name" value="Sensor_HK_TwoCompSys"/>
</dbReference>
<evidence type="ECO:0000256" key="14">
    <source>
        <dbReference type="ARBA" id="ARBA00022741"/>
    </source>
</evidence>
<keyword evidence="16" id="KW-0067">ATP-binding</keyword>
<evidence type="ECO:0000256" key="16">
    <source>
        <dbReference type="ARBA" id="ARBA00022840"/>
    </source>
</evidence>
<dbReference type="EC" id="2.7.13.3" evidence="5"/>
<keyword evidence="14" id="KW-0547">Nucleotide-binding</keyword>
<dbReference type="GO" id="GO:0046872">
    <property type="term" value="F:metal ion binding"/>
    <property type="evidence" value="ECO:0007669"/>
    <property type="project" value="UniProtKB-KW"/>
</dbReference>
<evidence type="ECO:0000256" key="22">
    <source>
        <dbReference type="ARBA" id="ARBA00024827"/>
    </source>
</evidence>
<evidence type="ECO:0000256" key="13">
    <source>
        <dbReference type="ARBA" id="ARBA00022723"/>
    </source>
</evidence>
<evidence type="ECO:0000313" key="27">
    <source>
        <dbReference type="EMBL" id="TBL70053.1"/>
    </source>
</evidence>
<dbReference type="CDD" id="cd16917">
    <property type="entry name" value="HATPase_UhpB-NarQ-NarX-like"/>
    <property type="match status" value="1"/>
</dbReference>
<dbReference type="PRINTS" id="PR00344">
    <property type="entry name" value="BCTRLSENSOR"/>
</dbReference>
<keyword evidence="8" id="KW-0004">4Fe-4S</keyword>
<evidence type="ECO:0000256" key="9">
    <source>
        <dbReference type="ARBA" id="ARBA00022490"/>
    </source>
</evidence>
<comment type="catalytic activity">
    <reaction evidence="1">
        <text>ATP + protein L-histidine = ADP + protein N-phospho-L-histidine.</text>
        <dbReference type="EC" id="2.7.13.3"/>
    </reaction>
</comment>
<dbReference type="InterPro" id="IPR003594">
    <property type="entry name" value="HATPase_dom"/>
</dbReference>
<sequence length="339" mass="38095">MLSQRMTNIKWKLLFYFGLSTLLVLVGFIAAIHYLIDWLQTPELLLSVLAALLLLGLAVGFFAARKVQRGIDKLHLSMIELAQGNWSNRLAADPADSFHQLYRDFNEMAYAVENRLQLLQKSAEERVLETHSSEKAVTEERKRLARDLHDTVSQQLFAIHMSAASLPKLIELKSDAAAPIIEQLTQMSHHAQKQIRGLIAQLRPIELEGVSLQEGLDRWFPDYCRQNVLQGRLELRLPEPLSEAMEHQLFLIVQEGMANVVKHASAGSVVLSIMDAGHQVMLQIEDDGQGFSKIEVNTHSYGLTTMRERAQKLGGQLEIASKPGTGTTLKVKIPKFKET</sequence>
<dbReference type="InterPro" id="IPR004358">
    <property type="entry name" value="Sig_transdc_His_kin-like_C"/>
</dbReference>
<evidence type="ECO:0000256" key="15">
    <source>
        <dbReference type="ARBA" id="ARBA00022777"/>
    </source>
</evidence>
<keyword evidence="9" id="KW-0963">Cytoplasm</keyword>
<dbReference type="Proteomes" id="UP000293142">
    <property type="component" value="Unassembled WGS sequence"/>
</dbReference>
<keyword evidence="28" id="KW-1185">Reference proteome</keyword>
<dbReference type="GO" id="GO:0005737">
    <property type="term" value="C:cytoplasm"/>
    <property type="evidence" value="ECO:0007669"/>
    <property type="project" value="UniProtKB-SubCell"/>
</dbReference>
<dbReference type="GO" id="GO:0046983">
    <property type="term" value="F:protein dimerization activity"/>
    <property type="evidence" value="ECO:0007669"/>
    <property type="project" value="InterPro"/>
</dbReference>
<comment type="subcellular location">
    <subcellularLocation>
        <location evidence="4">Cell membrane</location>
        <topology evidence="4">Multi-pass membrane protein</topology>
    </subcellularLocation>
    <subcellularLocation>
        <location evidence="3">Cytoplasm</location>
    </subcellularLocation>
</comment>
<dbReference type="Gene3D" id="1.20.5.1930">
    <property type="match status" value="1"/>
</dbReference>
<evidence type="ECO:0000256" key="21">
    <source>
        <dbReference type="ARBA" id="ARBA00023136"/>
    </source>
</evidence>
<feature type="domain" description="HAMP" evidence="26">
    <location>
        <begin position="65"/>
        <end position="117"/>
    </location>
</feature>
<evidence type="ECO:0000256" key="10">
    <source>
        <dbReference type="ARBA" id="ARBA00022553"/>
    </source>
</evidence>
<dbReference type="SUPFAM" id="SSF55874">
    <property type="entry name" value="ATPase domain of HSP90 chaperone/DNA topoisomerase II/histidine kinase"/>
    <property type="match status" value="1"/>
</dbReference>
<keyword evidence="12 24" id="KW-0812">Transmembrane</keyword>
<keyword evidence="11" id="KW-0808">Transferase</keyword>
<evidence type="ECO:0000256" key="12">
    <source>
        <dbReference type="ARBA" id="ARBA00022692"/>
    </source>
</evidence>
<keyword evidence="20" id="KW-0411">Iron-sulfur</keyword>
<evidence type="ECO:0000256" key="18">
    <source>
        <dbReference type="ARBA" id="ARBA00023004"/>
    </source>
</evidence>
<keyword evidence="18" id="KW-0408">Iron</keyword>
<evidence type="ECO:0000256" key="6">
    <source>
        <dbReference type="ARBA" id="ARBA00017322"/>
    </source>
</evidence>
<dbReference type="OrthoDB" id="9795828at2"/>
<proteinExistence type="predicted"/>
<dbReference type="InterPro" id="IPR011712">
    <property type="entry name" value="Sig_transdc_His_kin_sub3_dim/P"/>
</dbReference>
<dbReference type="PROSITE" id="PS50109">
    <property type="entry name" value="HIS_KIN"/>
    <property type="match status" value="1"/>
</dbReference>